<sequence>MINFHNKTTKQALLHQTKQSTKQMEEETKKMEVRLQELKLAMENERQQRAVSGNPGFWSRGQAGALTNYKSVSAGAKKPAPPSSGPPPAGSTKAAASSVRKVKLIKDEPINLPDRTAAAAAIPGTLAHLASRGAAVANEDSNVRKPTGGRTRGGGGGGGVSAAGGGAPRCGQCEDRTAAVLCPECAEEYCARCFAAFHLKGALRKHRSLPLSAVNTPRQSLGQNLSTGAPAAAASSNSGGGGGGDGVFEDTSRQTRRNMVRQLLHGDEGESSSSTSEAMASNGGGALLTGEVDERQNAEEFRRALAEWRSGGGGESQKPTAEPAAARKKPAGQQQRQQPRQQTSSHGTATEDDNGARLSSRLEIKFTSSLSYAEQLLLQKHRRADVGKMPSYQGGASGANDTFEEIRSMQRQQKELAETPRSSGNDLERLPARTNRTKIDDMFPAQSDNADEAAPPPDDEEETPRAPPTPSESGSRPGTARSQRQQQRRRQQFGLEWQRPKTPAGSGRSSATPRKQQQHKLTAAATGGLSALLARQSMMSTMESSSSQQERSFLMMGVEDKSANATSSTNATRRQGNVAPWSSGDSRPSSAASSRPSSALSNRFYALSGRQSWRPDASLRSAGLDAEQLLRTRAEADRLLMSASSGQRPDSGRMQLEDVEIETEARVLAAMPLSRPVSARTERQRLRASAAAASRVSNGDRVASMELDVTADYLQDDVEHLSRLAIELATREEPEESNADEMNQPAVADLVGRELTQEDKERQLQEWDESDMDRMDTERYDDRDEHALLSVRGCVVVKQNRASRVKCRSFVPNGTPNFHQNRQVEITIDRLPHWHRLIEQQTLPVEESHVHDLQLADAPGGLLRSRRTWPAPCGTLPLQLRLPRMRPGFVAGNNPLQERHALPPTPLQVGCAHGDPPSPLIVKNGGLDL</sequence>
<dbReference type="InterPro" id="IPR037688">
    <property type="entry name" value="ZBBX"/>
</dbReference>
<organism evidence="4 5">
    <name type="scientific">Macrostomum lignano</name>
    <dbReference type="NCBI Taxonomy" id="282301"/>
    <lineage>
        <taxon>Eukaryota</taxon>
        <taxon>Metazoa</taxon>
        <taxon>Spiralia</taxon>
        <taxon>Lophotrochozoa</taxon>
        <taxon>Platyhelminthes</taxon>
        <taxon>Rhabditophora</taxon>
        <taxon>Macrostomorpha</taxon>
        <taxon>Macrostomida</taxon>
        <taxon>Macrostomidae</taxon>
        <taxon>Macrostomum</taxon>
    </lineage>
</organism>
<feature type="compositionally biased region" description="Gly residues" evidence="2">
    <location>
        <begin position="150"/>
        <end position="160"/>
    </location>
</feature>
<feature type="compositionally biased region" description="Basic and acidic residues" evidence="2">
    <location>
        <begin position="404"/>
        <end position="418"/>
    </location>
</feature>
<feature type="region of interest" description="Disordered" evidence="2">
    <location>
        <begin position="307"/>
        <end position="356"/>
    </location>
</feature>
<dbReference type="PANTHER" id="PTHR28634">
    <property type="entry name" value="ZINC FINGER B-BOX DOMAIN-CONTAINING PROTEIN 1"/>
    <property type="match status" value="1"/>
</dbReference>
<keyword evidence="1" id="KW-0862">Zinc</keyword>
<evidence type="ECO:0000313" key="4">
    <source>
        <dbReference type="Proteomes" id="UP000095280"/>
    </source>
</evidence>
<dbReference type="CDD" id="cd19818">
    <property type="entry name" value="Bbox1_ZBBX"/>
    <property type="match status" value="1"/>
</dbReference>
<keyword evidence="1" id="KW-0863">Zinc-finger</keyword>
<keyword evidence="4" id="KW-1185">Reference proteome</keyword>
<name>A0A1I8J0B0_9PLAT</name>
<dbReference type="PANTHER" id="PTHR28634:SF1">
    <property type="entry name" value="ZINC FINGER B-BOX DOMAIN-CONTAINING PROTEIN 1"/>
    <property type="match status" value="1"/>
</dbReference>
<feature type="compositionally biased region" description="Low complexity" evidence="2">
    <location>
        <begin position="521"/>
        <end position="552"/>
    </location>
</feature>
<evidence type="ECO:0000313" key="5">
    <source>
        <dbReference type="WBParaSite" id="maker-uti_cns_0045391-snap-gene-0.2-mRNA-1"/>
    </source>
</evidence>
<feature type="compositionally biased region" description="Polar residues" evidence="2">
    <location>
        <begin position="563"/>
        <end position="575"/>
    </location>
</feature>
<feature type="region of interest" description="Disordered" evidence="2">
    <location>
        <begin position="387"/>
        <end position="599"/>
    </location>
</feature>
<dbReference type="WBParaSite" id="maker-uti_cns_0045391-snap-gene-0.2-mRNA-1">
    <property type="protein sequence ID" value="maker-uti_cns_0045391-snap-gene-0.2-mRNA-1"/>
    <property type="gene ID" value="maker-uti_cns_0045391-snap-gene-0.2"/>
</dbReference>
<feature type="compositionally biased region" description="Low complexity" evidence="2">
    <location>
        <begin position="579"/>
        <end position="599"/>
    </location>
</feature>
<feature type="compositionally biased region" description="Low complexity" evidence="2">
    <location>
        <begin position="226"/>
        <end position="237"/>
    </location>
</feature>
<evidence type="ECO:0000259" key="3">
    <source>
        <dbReference type="PROSITE" id="PS50119"/>
    </source>
</evidence>
<accession>A0A1I8J0B0</accession>
<feature type="region of interest" description="Disordered" evidence="2">
    <location>
        <begin position="265"/>
        <end position="291"/>
    </location>
</feature>
<dbReference type="Gene3D" id="4.10.830.40">
    <property type="match status" value="1"/>
</dbReference>
<feature type="compositionally biased region" description="Low complexity" evidence="2">
    <location>
        <begin position="271"/>
        <end position="281"/>
    </location>
</feature>
<dbReference type="AlphaFoldDB" id="A0A1I8J0B0"/>
<evidence type="ECO:0000256" key="2">
    <source>
        <dbReference type="SAM" id="MobiDB-lite"/>
    </source>
</evidence>
<keyword evidence="1" id="KW-0479">Metal-binding</keyword>
<proteinExistence type="predicted"/>
<evidence type="ECO:0000256" key="1">
    <source>
        <dbReference type="PROSITE-ProRule" id="PRU00024"/>
    </source>
</evidence>
<feature type="compositionally biased region" description="Low complexity" evidence="2">
    <location>
        <begin position="331"/>
        <end position="342"/>
    </location>
</feature>
<dbReference type="InterPro" id="IPR000315">
    <property type="entry name" value="Znf_B-box"/>
</dbReference>
<feature type="compositionally biased region" description="Pro residues" evidence="2">
    <location>
        <begin position="79"/>
        <end position="89"/>
    </location>
</feature>
<feature type="compositionally biased region" description="Polar residues" evidence="2">
    <location>
        <begin position="471"/>
        <end position="482"/>
    </location>
</feature>
<dbReference type="PROSITE" id="PS50119">
    <property type="entry name" value="ZF_BBOX"/>
    <property type="match status" value="1"/>
</dbReference>
<dbReference type="Pfam" id="PF22586">
    <property type="entry name" value="ANCHR-like_BBOX"/>
    <property type="match status" value="1"/>
</dbReference>
<feature type="region of interest" description="Disordered" evidence="2">
    <location>
        <begin position="220"/>
        <end position="251"/>
    </location>
</feature>
<feature type="compositionally biased region" description="Basic and acidic residues" evidence="2">
    <location>
        <begin position="426"/>
        <end position="441"/>
    </location>
</feature>
<dbReference type="GO" id="GO:0008270">
    <property type="term" value="F:zinc ion binding"/>
    <property type="evidence" value="ECO:0007669"/>
    <property type="project" value="UniProtKB-KW"/>
</dbReference>
<dbReference type="Proteomes" id="UP000095280">
    <property type="component" value="Unplaced"/>
</dbReference>
<feature type="domain" description="B box-type" evidence="3">
    <location>
        <begin position="165"/>
        <end position="211"/>
    </location>
</feature>
<feature type="region of interest" description="Disordered" evidence="2">
    <location>
        <begin position="1"/>
        <end position="28"/>
    </location>
</feature>
<feature type="compositionally biased region" description="Polar residues" evidence="2">
    <location>
        <begin position="1"/>
        <end position="11"/>
    </location>
</feature>
<protein>
    <submittedName>
        <fullName evidence="5">B box-type domain-containing protein</fullName>
    </submittedName>
</protein>
<reference evidence="5" key="1">
    <citation type="submission" date="2016-11" db="UniProtKB">
        <authorList>
            <consortium name="WormBaseParasite"/>
        </authorList>
    </citation>
    <scope>IDENTIFICATION</scope>
</reference>
<feature type="region of interest" description="Disordered" evidence="2">
    <location>
        <begin position="72"/>
        <end position="96"/>
    </location>
</feature>
<feature type="region of interest" description="Disordered" evidence="2">
    <location>
        <begin position="140"/>
        <end position="160"/>
    </location>
</feature>